<evidence type="ECO:0000313" key="3">
    <source>
        <dbReference type="Proteomes" id="UP001153076"/>
    </source>
</evidence>
<comment type="caution">
    <text evidence="2">The sequence shown here is derived from an EMBL/GenBank/DDBJ whole genome shotgun (WGS) entry which is preliminary data.</text>
</comment>
<dbReference type="AlphaFoldDB" id="A0A9Q1QLC3"/>
<dbReference type="EMBL" id="JAKOGI010000063">
    <property type="protein sequence ID" value="KAJ8445994.1"/>
    <property type="molecule type" value="Genomic_DNA"/>
</dbReference>
<reference evidence="2" key="1">
    <citation type="submission" date="2022-04" db="EMBL/GenBank/DDBJ databases">
        <title>Carnegiea gigantea Genome sequencing and assembly v2.</title>
        <authorList>
            <person name="Copetti D."/>
            <person name="Sanderson M.J."/>
            <person name="Burquez A."/>
            <person name="Wojciechowski M.F."/>
        </authorList>
    </citation>
    <scope>NUCLEOTIDE SEQUENCE</scope>
    <source>
        <strain evidence="2">SGP5-SGP5p</strain>
        <tissue evidence="2">Aerial part</tissue>
    </source>
</reference>
<protein>
    <submittedName>
        <fullName evidence="2">Uncharacterized protein</fullName>
    </submittedName>
</protein>
<dbReference type="SUPFAM" id="SSF56219">
    <property type="entry name" value="DNase I-like"/>
    <property type="match status" value="1"/>
</dbReference>
<gene>
    <name evidence="2" type="ORF">Cgig2_021826</name>
</gene>
<accession>A0A9Q1QLC3</accession>
<dbReference type="Gene3D" id="3.60.10.10">
    <property type="entry name" value="Endonuclease/exonuclease/phosphatase"/>
    <property type="match status" value="1"/>
</dbReference>
<feature type="region of interest" description="Disordered" evidence="1">
    <location>
        <begin position="1"/>
        <end position="30"/>
    </location>
</feature>
<dbReference type="InterPro" id="IPR036691">
    <property type="entry name" value="Endo/exonu/phosph_ase_sf"/>
</dbReference>
<evidence type="ECO:0000313" key="2">
    <source>
        <dbReference type="EMBL" id="KAJ8445994.1"/>
    </source>
</evidence>
<organism evidence="2 3">
    <name type="scientific">Carnegiea gigantea</name>
    <dbReference type="NCBI Taxonomy" id="171969"/>
    <lineage>
        <taxon>Eukaryota</taxon>
        <taxon>Viridiplantae</taxon>
        <taxon>Streptophyta</taxon>
        <taxon>Embryophyta</taxon>
        <taxon>Tracheophyta</taxon>
        <taxon>Spermatophyta</taxon>
        <taxon>Magnoliopsida</taxon>
        <taxon>eudicotyledons</taxon>
        <taxon>Gunneridae</taxon>
        <taxon>Pentapetalae</taxon>
        <taxon>Caryophyllales</taxon>
        <taxon>Cactineae</taxon>
        <taxon>Cactaceae</taxon>
        <taxon>Cactoideae</taxon>
        <taxon>Echinocereeae</taxon>
        <taxon>Carnegiea</taxon>
    </lineage>
</organism>
<dbReference type="PANTHER" id="PTHR35218:SF9">
    <property type="entry name" value="ENDONUCLEASE_EXONUCLEASE_PHOSPHATASE DOMAIN-CONTAINING PROTEIN"/>
    <property type="match status" value="1"/>
</dbReference>
<proteinExistence type="predicted"/>
<feature type="compositionally biased region" description="Polar residues" evidence="1">
    <location>
        <begin position="1"/>
        <end position="15"/>
    </location>
</feature>
<evidence type="ECO:0000256" key="1">
    <source>
        <dbReference type="SAM" id="MobiDB-lite"/>
    </source>
</evidence>
<dbReference type="PANTHER" id="PTHR35218">
    <property type="entry name" value="RNASE H DOMAIN-CONTAINING PROTEIN"/>
    <property type="match status" value="1"/>
</dbReference>
<sequence length="216" mass="24462">MISEQNKATRNSVGPQNKEGEPPDKNPNTRAIQEGVVATTGHVRGKPHSGASLELAGEHQEAVGLRRGAGSPELMNILKEHIRLQQPTILALVETHITSARAKSDHYQYVTMEVKKCRCTSWLLPVMYVSPHINMREALWMELQQCTLQCANPWLLARDINKTISLDERNHGGLEMQRRCTRFKHWIENNGLINLGYSGPKFTWMRGRDLSTMKKA</sequence>
<dbReference type="Proteomes" id="UP001153076">
    <property type="component" value="Unassembled WGS sequence"/>
</dbReference>
<name>A0A9Q1QLC3_9CARY</name>
<dbReference type="OrthoDB" id="1296323at2759"/>
<keyword evidence="3" id="KW-1185">Reference proteome</keyword>